<reference evidence="2 3" key="1">
    <citation type="submission" date="2020-08" db="EMBL/GenBank/DDBJ databases">
        <title>Genomic Encyclopedia of Type Strains, Phase IV (KMG-IV): sequencing the most valuable type-strain genomes for metagenomic binning, comparative biology and taxonomic classification.</title>
        <authorList>
            <person name="Goeker M."/>
        </authorList>
    </citation>
    <scope>NUCLEOTIDE SEQUENCE [LARGE SCALE GENOMIC DNA]</scope>
    <source>
        <strain evidence="2 3">DSM 24105</strain>
    </source>
</reference>
<accession>A0A7W6F9L3</accession>
<proteinExistence type="predicted"/>
<comment type="caution">
    <text evidence="2">The sequence shown here is derived from an EMBL/GenBank/DDBJ whole genome shotgun (WGS) entry which is preliminary data.</text>
</comment>
<keyword evidence="1" id="KW-0732">Signal</keyword>
<dbReference type="EMBL" id="JACIDN010000011">
    <property type="protein sequence ID" value="MBB3905286.1"/>
    <property type="molecule type" value="Genomic_DNA"/>
</dbReference>
<sequence>MKKRVGALVAITGAVSTAIVAFPQSAAAQTDASPYGFSVQVSLSPKALQKLTTLSESVAVNSFYYGKSATKPTRADIKRAHAEGREPDQIEMAGDLVTLPAAGGVAGLPGRNLDATEVAAVGSNPLRVNVNVFSARKAAQDNLLDCDLFEDELQLARAKPVIIGCRLIGER</sequence>
<gene>
    <name evidence="2" type="ORF">GGR33_004819</name>
</gene>
<dbReference type="RefSeq" id="WP_183512304.1">
    <property type="nucleotide sequence ID" value="NZ_BSPG01000030.1"/>
</dbReference>
<evidence type="ECO:0000313" key="2">
    <source>
        <dbReference type="EMBL" id="MBB3905286.1"/>
    </source>
</evidence>
<feature type="signal peptide" evidence="1">
    <location>
        <begin position="1"/>
        <end position="28"/>
    </location>
</feature>
<dbReference type="Proteomes" id="UP000517759">
    <property type="component" value="Unassembled WGS sequence"/>
</dbReference>
<name>A0A7W6F9L3_9HYPH</name>
<dbReference type="AlphaFoldDB" id="A0A7W6F9L3"/>
<feature type="chain" id="PRO_5030966259" evidence="1">
    <location>
        <begin position="29"/>
        <end position="171"/>
    </location>
</feature>
<evidence type="ECO:0000256" key="1">
    <source>
        <dbReference type="SAM" id="SignalP"/>
    </source>
</evidence>
<evidence type="ECO:0000313" key="3">
    <source>
        <dbReference type="Proteomes" id="UP000517759"/>
    </source>
</evidence>
<organism evidence="2 3">
    <name type="scientific">Methylobacterium brachythecii</name>
    <dbReference type="NCBI Taxonomy" id="1176177"/>
    <lineage>
        <taxon>Bacteria</taxon>
        <taxon>Pseudomonadati</taxon>
        <taxon>Pseudomonadota</taxon>
        <taxon>Alphaproteobacteria</taxon>
        <taxon>Hyphomicrobiales</taxon>
        <taxon>Methylobacteriaceae</taxon>
        <taxon>Methylobacterium</taxon>
    </lineage>
</organism>
<protein>
    <submittedName>
        <fullName evidence="2">Uncharacterized protein</fullName>
    </submittedName>
</protein>